<gene>
    <name evidence="3" type="ORF">ABFZ84_08850</name>
</gene>
<reference evidence="3 4" key="1">
    <citation type="submission" date="2024-05" db="EMBL/GenBank/DDBJ databases">
        <title>Three bacterial strains, DH-69, EH-24, and ECK-19 isolated from coastal sediments.</title>
        <authorList>
            <person name="Ye Y.-Q."/>
            <person name="Du Z.-J."/>
        </authorList>
    </citation>
    <scope>NUCLEOTIDE SEQUENCE [LARGE SCALE GENOMIC DNA]</scope>
    <source>
        <strain evidence="3 4">ECK-19</strain>
    </source>
</reference>
<feature type="domain" description="YMGG-like Gly-zipper" evidence="2">
    <location>
        <begin position="27"/>
        <end position="69"/>
    </location>
</feature>
<evidence type="ECO:0000313" key="4">
    <source>
        <dbReference type="Proteomes" id="UP001560685"/>
    </source>
</evidence>
<sequence length="120" mass="12237">MKLLISAAASSLMMVSACTSSGTAERNAAYGAAAGAAAGAVAGEVIAGKPGQGAAIGAGVGAVGGAIAGCSRADDCFGRARDNGERRYDNYADRYYYVDPRTGDTWWQNGEFRSYGRGRP</sequence>
<dbReference type="PROSITE" id="PS51257">
    <property type="entry name" value="PROKAR_LIPOPROTEIN"/>
    <property type="match status" value="1"/>
</dbReference>
<keyword evidence="1" id="KW-0732">Signal</keyword>
<evidence type="ECO:0000313" key="3">
    <source>
        <dbReference type="EMBL" id="MEX6633659.1"/>
    </source>
</evidence>
<organism evidence="3 4">
    <name type="scientific">Hyphococcus lacteus</name>
    <dbReference type="NCBI Taxonomy" id="3143536"/>
    <lineage>
        <taxon>Bacteria</taxon>
        <taxon>Pseudomonadati</taxon>
        <taxon>Pseudomonadota</taxon>
        <taxon>Alphaproteobacteria</taxon>
        <taxon>Parvularculales</taxon>
        <taxon>Parvularculaceae</taxon>
        <taxon>Hyphococcus</taxon>
    </lineage>
</organism>
<dbReference type="EMBL" id="JBEHZE010000001">
    <property type="protein sequence ID" value="MEX6633659.1"/>
    <property type="molecule type" value="Genomic_DNA"/>
</dbReference>
<feature type="chain" id="PRO_5045807979" evidence="1">
    <location>
        <begin position="25"/>
        <end position="120"/>
    </location>
</feature>
<dbReference type="Proteomes" id="UP001560685">
    <property type="component" value="Unassembled WGS sequence"/>
</dbReference>
<dbReference type="RefSeq" id="WP_369313637.1">
    <property type="nucleotide sequence ID" value="NZ_JBEHZE010000001.1"/>
</dbReference>
<proteinExistence type="predicted"/>
<keyword evidence="4" id="KW-1185">Reference proteome</keyword>
<feature type="signal peptide" evidence="1">
    <location>
        <begin position="1"/>
        <end position="24"/>
    </location>
</feature>
<evidence type="ECO:0000259" key="2">
    <source>
        <dbReference type="Pfam" id="PF13441"/>
    </source>
</evidence>
<dbReference type="InterPro" id="IPR027367">
    <property type="entry name" value="Gly-zipper_YMGG"/>
</dbReference>
<name>A0ABV3Z6K7_9PROT</name>
<evidence type="ECO:0000256" key="1">
    <source>
        <dbReference type="SAM" id="SignalP"/>
    </source>
</evidence>
<comment type="caution">
    <text evidence="3">The sequence shown here is derived from an EMBL/GenBank/DDBJ whole genome shotgun (WGS) entry which is preliminary data.</text>
</comment>
<dbReference type="Pfam" id="PF13441">
    <property type="entry name" value="Gly-zipper_YMGG"/>
    <property type="match status" value="1"/>
</dbReference>
<accession>A0ABV3Z6K7</accession>
<protein>
    <submittedName>
        <fullName evidence="3">YMGG-like glycine zipper-containing protein</fullName>
    </submittedName>
</protein>